<evidence type="ECO:0000313" key="1">
    <source>
        <dbReference type="EMBL" id="MBB6670387.1"/>
    </source>
</evidence>
<comment type="caution">
    <text evidence="1">The sequence shown here is derived from an EMBL/GenBank/DDBJ whole genome shotgun (WGS) entry which is preliminary data.</text>
</comment>
<proteinExistence type="predicted"/>
<accession>A0A7X0VDW3</accession>
<dbReference type="RefSeq" id="WP_185141817.1">
    <property type="nucleotide sequence ID" value="NZ_JACJVP010000007.1"/>
</dbReference>
<reference evidence="1 2" key="1">
    <citation type="submission" date="2020-08" db="EMBL/GenBank/DDBJ databases">
        <title>Cohnella phylogeny.</title>
        <authorList>
            <person name="Dunlap C."/>
        </authorList>
    </citation>
    <scope>NUCLEOTIDE SEQUENCE [LARGE SCALE GENOMIC DNA]</scope>
    <source>
        <strain evidence="1 2">DSM 28246</strain>
    </source>
</reference>
<organism evidence="1 2">
    <name type="scientific">Cohnella nanjingensis</name>
    <dbReference type="NCBI Taxonomy" id="1387779"/>
    <lineage>
        <taxon>Bacteria</taxon>
        <taxon>Bacillati</taxon>
        <taxon>Bacillota</taxon>
        <taxon>Bacilli</taxon>
        <taxon>Bacillales</taxon>
        <taxon>Paenibacillaceae</taxon>
        <taxon>Cohnella</taxon>
    </lineage>
</organism>
<dbReference type="AlphaFoldDB" id="A0A7X0VDW3"/>
<protein>
    <submittedName>
        <fullName evidence="1">Alpha/beta hydrolase</fullName>
    </submittedName>
</protein>
<dbReference type="EMBL" id="JACJVP010000007">
    <property type="protein sequence ID" value="MBB6670387.1"/>
    <property type="molecule type" value="Genomic_DNA"/>
</dbReference>
<sequence length="98" mass="10456">MDSQRVYTTGFATSKDGTTIGYRQLGQGPGLVIVHGSMQAAQNFMGLAAALSNEFTVYIPDRRGRGLSGPMGEHYSIQKECEDIGLSSARPDLVTCLG</sequence>
<name>A0A7X0VDW3_9BACL</name>
<gene>
    <name evidence="1" type="ORF">H7C19_06770</name>
</gene>
<dbReference type="Gene3D" id="3.40.50.1820">
    <property type="entry name" value="alpha/beta hydrolase"/>
    <property type="match status" value="1"/>
</dbReference>
<keyword evidence="1" id="KW-0378">Hydrolase</keyword>
<evidence type="ECO:0000313" key="2">
    <source>
        <dbReference type="Proteomes" id="UP000547209"/>
    </source>
</evidence>
<dbReference type="Proteomes" id="UP000547209">
    <property type="component" value="Unassembled WGS sequence"/>
</dbReference>
<keyword evidence="2" id="KW-1185">Reference proteome</keyword>
<dbReference type="SUPFAM" id="SSF53474">
    <property type="entry name" value="alpha/beta-Hydrolases"/>
    <property type="match status" value="1"/>
</dbReference>
<dbReference type="GO" id="GO:0016787">
    <property type="term" value="F:hydrolase activity"/>
    <property type="evidence" value="ECO:0007669"/>
    <property type="project" value="UniProtKB-KW"/>
</dbReference>
<dbReference type="InterPro" id="IPR029058">
    <property type="entry name" value="AB_hydrolase_fold"/>
</dbReference>